<dbReference type="InterPro" id="IPR008271">
    <property type="entry name" value="Ser/Thr_kinase_AS"/>
</dbReference>
<dbReference type="FunFam" id="2.60.120.200:FF:000103">
    <property type="entry name" value="L-type lectin-domain containing receptor kinase IX.1"/>
    <property type="match status" value="1"/>
</dbReference>
<dbReference type="AlphaFoldDB" id="A0A835R8Y7"/>
<evidence type="ECO:0000256" key="20">
    <source>
        <dbReference type="ARBA" id="ARBA00058818"/>
    </source>
</evidence>
<dbReference type="InterPro" id="IPR017441">
    <property type="entry name" value="Protein_kinase_ATP_BS"/>
</dbReference>
<dbReference type="GO" id="GO:0030246">
    <property type="term" value="F:carbohydrate binding"/>
    <property type="evidence" value="ECO:0007669"/>
    <property type="project" value="UniProtKB-KW"/>
</dbReference>
<evidence type="ECO:0000256" key="18">
    <source>
        <dbReference type="ARBA" id="ARBA00023180"/>
    </source>
</evidence>
<dbReference type="Pfam" id="PF00069">
    <property type="entry name" value="Pkinase"/>
    <property type="match status" value="1"/>
</dbReference>
<keyword evidence="13" id="KW-0611">Plant defense</keyword>
<evidence type="ECO:0000256" key="6">
    <source>
        <dbReference type="ARBA" id="ARBA00022527"/>
    </source>
</evidence>
<comment type="subcellular location">
    <subcellularLocation>
        <location evidence="1">Cell membrane</location>
        <topology evidence="1">Single-pass type I membrane protein</topology>
    </subcellularLocation>
</comment>
<dbReference type="InterPro" id="IPR000719">
    <property type="entry name" value="Prot_kinase_dom"/>
</dbReference>
<dbReference type="SUPFAM" id="SSF49899">
    <property type="entry name" value="Concanavalin A-like lectins/glucanases"/>
    <property type="match status" value="1"/>
</dbReference>
<dbReference type="PROSITE" id="PS00107">
    <property type="entry name" value="PROTEIN_KINASE_ATP"/>
    <property type="match status" value="1"/>
</dbReference>
<evidence type="ECO:0000256" key="22">
    <source>
        <dbReference type="PROSITE-ProRule" id="PRU10141"/>
    </source>
</evidence>
<dbReference type="GO" id="GO:0009626">
    <property type="term" value="P:plant-type hypersensitive response"/>
    <property type="evidence" value="ECO:0007669"/>
    <property type="project" value="UniProtKB-ARBA"/>
</dbReference>
<proteinExistence type="inferred from homology"/>
<keyword evidence="12" id="KW-0418">Kinase</keyword>
<keyword evidence="8 24" id="KW-0812">Transmembrane</keyword>
<evidence type="ECO:0000256" key="23">
    <source>
        <dbReference type="SAM" id="MobiDB-lite"/>
    </source>
</evidence>
<dbReference type="GO" id="GO:0002229">
    <property type="term" value="P:defense response to oomycetes"/>
    <property type="evidence" value="ECO:0007669"/>
    <property type="project" value="UniProtKB-ARBA"/>
</dbReference>
<evidence type="ECO:0000256" key="15">
    <source>
        <dbReference type="ARBA" id="ARBA00022989"/>
    </source>
</evidence>
<dbReference type="EMBL" id="JADCNL010000005">
    <property type="protein sequence ID" value="KAG0481572.1"/>
    <property type="molecule type" value="Genomic_DNA"/>
</dbReference>
<evidence type="ECO:0000256" key="9">
    <source>
        <dbReference type="ARBA" id="ARBA00022729"/>
    </source>
</evidence>
<evidence type="ECO:0000256" key="11">
    <source>
        <dbReference type="ARBA" id="ARBA00022741"/>
    </source>
</evidence>
<dbReference type="FunFam" id="1.10.510.10:FF:000240">
    <property type="entry name" value="Lectin-domain containing receptor kinase A4.3"/>
    <property type="match status" value="1"/>
</dbReference>
<dbReference type="InterPro" id="IPR013320">
    <property type="entry name" value="ConA-like_dom_sf"/>
</dbReference>
<evidence type="ECO:0000256" key="16">
    <source>
        <dbReference type="ARBA" id="ARBA00023136"/>
    </source>
</evidence>
<dbReference type="PANTHER" id="PTHR27007">
    <property type="match status" value="1"/>
</dbReference>
<keyword evidence="18" id="KW-0325">Glycoprotein</keyword>
<comment type="subunit">
    <text evidence="21">Interacts with ABCG40.</text>
</comment>
<dbReference type="Gene3D" id="2.60.120.200">
    <property type="match status" value="1"/>
</dbReference>
<evidence type="ECO:0000256" key="12">
    <source>
        <dbReference type="ARBA" id="ARBA00022777"/>
    </source>
</evidence>
<evidence type="ECO:0000256" key="14">
    <source>
        <dbReference type="ARBA" id="ARBA00022840"/>
    </source>
</evidence>
<keyword evidence="17" id="KW-0675">Receptor</keyword>
<feature type="binding site" evidence="22">
    <location>
        <position position="372"/>
    </location>
    <ligand>
        <name>ATP</name>
        <dbReference type="ChEBI" id="CHEBI:30616"/>
    </ligand>
</feature>
<dbReference type="Gene3D" id="3.30.200.20">
    <property type="entry name" value="Phosphorylase Kinase, domain 1"/>
    <property type="match status" value="1"/>
</dbReference>
<evidence type="ECO:0000256" key="8">
    <source>
        <dbReference type="ARBA" id="ARBA00022692"/>
    </source>
</evidence>
<feature type="chain" id="PRO_5032494243" description="non-specific serine/threonine protein kinase" evidence="25">
    <location>
        <begin position="21"/>
        <end position="701"/>
    </location>
</feature>
<reference evidence="27 28" key="1">
    <citation type="journal article" date="2020" name="Nat. Food">
        <title>A phased Vanilla planifolia genome enables genetic improvement of flavour and production.</title>
        <authorList>
            <person name="Hasing T."/>
            <person name="Tang H."/>
            <person name="Brym M."/>
            <person name="Khazi F."/>
            <person name="Huang T."/>
            <person name="Chambers A.H."/>
        </authorList>
    </citation>
    <scope>NUCLEOTIDE SEQUENCE [LARGE SCALE GENOMIC DNA]</scope>
    <source>
        <tissue evidence="27">Leaf</tissue>
    </source>
</reference>
<sequence length="701" mass="76960">MSATLFLLFLFTSFITPATPLSFNFSSFNSSTPQFIQFQNDTFFDKVIKLTKNELGTSLGSSVGRAVYRDPLILWDNATGEVADFTTHFSFSINALNKTYFGDGLAFFLVPYPSIVPPFSAGGNLGLVNDSSAPNATSDKGSNFVAVEFDTFPNYWDPSVDHVGIDVNSVLSAATVTWNSSLKDGRTGNAWVSYNASMKNLSVFVTYEANPRFAGDSTLSHIIDLREFLPEKVAIGFSASTGSNVEIHSILSWEFSSTPLSKEDHGSNKKGKVGIGVTIGIGFFFLLVGLTWFMLWRRRSRKGEKTEEALIEDDDGAIDDEFEMGTGPKRFSYNDLAAATNNFAEELKLGEGGFGGVYKGVLDESKIEVAIKRVSKGSKQGKKEFIAEVKIITRLRHRNLVQLVGWFHGRGELMLVYEYLPNGSLDNFLYGSSNSLSWPLRYKAALGIASALLYLHEEWEECVVHRDVKPSNVMLDAGFNAKLGDFGLARLVDHNRGMQTTVLAGTMGYLAPECVISGKASKESDVYAFGVMALEIACGRRPVESKEQADRVLLLGWVWELYGGGRMLEAVDSRLESEFKEEEITRLMAVGLWCAHPDSGLRPTMRQAMSVLNFESPPPTLPTRMPVPMYCSPPLPLQMLGDSYTTTSSSCQNWTSSGSTTTATNTSSSGSTNYGLDVGPETAFRTSFELQGKTPQNMFIS</sequence>
<dbReference type="Proteomes" id="UP000636800">
    <property type="component" value="Chromosome 5"/>
</dbReference>
<dbReference type="Pfam" id="PF00139">
    <property type="entry name" value="Lectin_legB"/>
    <property type="match status" value="1"/>
</dbReference>
<accession>A0A835R8Y7</accession>
<evidence type="ECO:0000313" key="27">
    <source>
        <dbReference type="EMBL" id="KAG0481572.1"/>
    </source>
</evidence>
<dbReference type="PROSITE" id="PS00108">
    <property type="entry name" value="PROTEIN_KINASE_ST"/>
    <property type="match status" value="1"/>
</dbReference>
<evidence type="ECO:0000256" key="19">
    <source>
        <dbReference type="ARBA" id="ARBA00058054"/>
    </source>
</evidence>
<feature type="compositionally biased region" description="Low complexity" evidence="23">
    <location>
        <begin position="655"/>
        <end position="673"/>
    </location>
</feature>
<comment type="function">
    <text evidence="20">Promotes hydrogen peroxide H(2)O(2) production and cell death.</text>
</comment>
<dbReference type="PROSITE" id="PS00307">
    <property type="entry name" value="LECTIN_LEGUME_BETA"/>
    <property type="match status" value="1"/>
</dbReference>
<keyword evidence="14 22" id="KW-0067">ATP-binding</keyword>
<comment type="similarity">
    <text evidence="2">In the N-terminal section; belongs to the leguminous lectin family.</text>
</comment>
<evidence type="ECO:0000256" key="24">
    <source>
        <dbReference type="SAM" id="Phobius"/>
    </source>
</evidence>
<evidence type="ECO:0000256" key="17">
    <source>
        <dbReference type="ARBA" id="ARBA00023170"/>
    </source>
</evidence>
<evidence type="ECO:0000256" key="4">
    <source>
        <dbReference type="ARBA" id="ARBA00012513"/>
    </source>
</evidence>
<organism evidence="27 28">
    <name type="scientific">Vanilla planifolia</name>
    <name type="common">Vanilla</name>
    <dbReference type="NCBI Taxonomy" id="51239"/>
    <lineage>
        <taxon>Eukaryota</taxon>
        <taxon>Viridiplantae</taxon>
        <taxon>Streptophyta</taxon>
        <taxon>Embryophyta</taxon>
        <taxon>Tracheophyta</taxon>
        <taxon>Spermatophyta</taxon>
        <taxon>Magnoliopsida</taxon>
        <taxon>Liliopsida</taxon>
        <taxon>Asparagales</taxon>
        <taxon>Orchidaceae</taxon>
        <taxon>Vanilloideae</taxon>
        <taxon>Vanilleae</taxon>
        <taxon>Vanilla</taxon>
    </lineage>
</organism>
<dbReference type="CDD" id="cd06899">
    <property type="entry name" value="lectin_legume_LecRK_Arcelin_ConA"/>
    <property type="match status" value="1"/>
</dbReference>
<evidence type="ECO:0000313" key="28">
    <source>
        <dbReference type="Proteomes" id="UP000636800"/>
    </source>
</evidence>
<dbReference type="FunFam" id="3.30.200.20:FF:000168">
    <property type="entry name" value="L-type lectin-domain containing receptor kinase IX.1"/>
    <property type="match status" value="1"/>
</dbReference>
<keyword evidence="10" id="KW-0430">Lectin</keyword>
<evidence type="ECO:0000259" key="26">
    <source>
        <dbReference type="PROSITE" id="PS50011"/>
    </source>
</evidence>
<comment type="function">
    <text evidence="19">Involved in resistance response to the pathogenic oomycetes Phytophthora infestans and Phytophthora capsici.</text>
</comment>
<dbReference type="EC" id="2.7.11.1" evidence="4"/>
<dbReference type="GO" id="GO:0005524">
    <property type="term" value="F:ATP binding"/>
    <property type="evidence" value="ECO:0007669"/>
    <property type="project" value="UniProtKB-UniRule"/>
</dbReference>
<keyword evidence="15 24" id="KW-1133">Transmembrane helix</keyword>
<keyword evidence="16 24" id="KW-0472">Membrane</keyword>
<dbReference type="PROSITE" id="PS00308">
    <property type="entry name" value="LECTIN_LEGUME_ALPHA"/>
    <property type="match status" value="1"/>
</dbReference>
<evidence type="ECO:0000256" key="25">
    <source>
        <dbReference type="SAM" id="SignalP"/>
    </source>
</evidence>
<dbReference type="GO" id="GO:0004674">
    <property type="term" value="F:protein serine/threonine kinase activity"/>
    <property type="evidence" value="ECO:0007669"/>
    <property type="project" value="UniProtKB-KW"/>
</dbReference>
<dbReference type="InterPro" id="IPR050528">
    <property type="entry name" value="L-type_Lectin-RKs"/>
</dbReference>
<keyword evidence="28" id="KW-1185">Reference proteome</keyword>
<evidence type="ECO:0000256" key="13">
    <source>
        <dbReference type="ARBA" id="ARBA00022821"/>
    </source>
</evidence>
<evidence type="ECO:0000256" key="2">
    <source>
        <dbReference type="ARBA" id="ARBA00008536"/>
    </source>
</evidence>
<keyword evidence="6" id="KW-0723">Serine/threonine-protein kinase</keyword>
<name>A0A835R8Y7_VANPL</name>
<feature type="signal peptide" evidence="25">
    <location>
        <begin position="1"/>
        <end position="20"/>
    </location>
</feature>
<evidence type="ECO:0000256" key="21">
    <source>
        <dbReference type="ARBA" id="ARBA00063357"/>
    </source>
</evidence>
<dbReference type="PROSITE" id="PS50011">
    <property type="entry name" value="PROTEIN_KINASE_DOM"/>
    <property type="match status" value="1"/>
</dbReference>
<feature type="region of interest" description="Disordered" evidence="23">
    <location>
        <begin position="650"/>
        <end position="678"/>
    </location>
</feature>
<evidence type="ECO:0000256" key="3">
    <source>
        <dbReference type="ARBA" id="ARBA00010217"/>
    </source>
</evidence>
<comment type="similarity">
    <text evidence="3">In the C-terminal section; belongs to the protein kinase superfamily. Ser/Thr protein kinase family.</text>
</comment>
<keyword evidence="5" id="KW-1003">Cell membrane</keyword>
<evidence type="ECO:0000256" key="5">
    <source>
        <dbReference type="ARBA" id="ARBA00022475"/>
    </source>
</evidence>
<dbReference type="CDD" id="cd14066">
    <property type="entry name" value="STKc_IRAK"/>
    <property type="match status" value="1"/>
</dbReference>
<dbReference type="GO" id="GO:0005886">
    <property type="term" value="C:plasma membrane"/>
    <property type="evidence" value="ECO:0007669"/>
    <property type="project" value="UniProtKB-SubCell"/>
</dbReference>
<dbReference type="OrthoDB" id="983479at2759"/>
<keyword evidence="11 22" id="KW-0547">Nucleotide-binding</keyword>
<dbReference type="SMART" id="SM00220">
    <property type="entry name" value="S_TKc"/>
    <property type="match status" value="1"/>
</dbReference>
<evidence type="ECO:0000256" key="10">
    <source>
        <dbReference type="ARBA" id="ARBA00022734"/>
    </source>
</evidence>
<evidence type="ECO:0000256" key="1">
    <source>
        <dbReference type="ARBA" id="ARBA00004251"/>
    </source>
</evidence>
<keyword evidence="7" id="KW-0808">Transferase</keyword>
<dbReference type="Gene3D" id="1.10.510.10">
    <property type="entry name" value="Transferase(Phosphotransferase) domain 1"/>
    <property type="match status" value="1"/>
</dbReference>
<feature type="transmembrane region" description="Helical" evidence="24">
    <location>
        <begin position="273"/>
        <end position="295"/>
    </location>
</feature>
<comment type="caution">
    <text evidence="27">The sequence shown here is derived from an EMBL/GenBank/DDBJ whole genome shotgun (WGS) entry which is preliminary data.</text>
</comment>
<feature type="domain" description="Protein kinase" evidence="26">
    <location>
        <begin position="343"/>
        <end position="621"/>
    </location>
</feature>
<keyword evidence="9 25" id="KW-0732">Signal</keyword>
<evidence type="ECO:0000256" key="7">
    <source>
        <dbReference type="ARBA" id="ARBA00022679"/>
    </source>
</evidence>
<dbReference type="InterPro" id="IPR019825">
    <property type="entry name" value="Lectin_legB_Mn/Ca_BS"/>
</dbReference>
<protein>
    <recommendedName>
        <fullName evidence="4">non-specific serine/threonine protein kinase</fullName>
        <ecNumber evidence="4">2.7.11.1</ecNumber>
    </recommendedName>
</protein>
<dbReference type="InterPro" id="IPR001220">
    <property type="entry name" value="Legume_lectin_dom"/>
</dbReference>
<gene>
    <name evidence="27" type="ORF">HPP92_012430</name>
</gene>
<dbReference type="InterPro" id="IPR011009">
    <property type="entry name" value="Kinase-like_dom_sf"/>
</dbReference>
<dbReference type="InterPro" id="IPR000985">
    <property type="entry name" value="Lectin_LegA_CS"/>
</dbReference>
<dbReference type="SUPFAM" id="SSF56112">
    <property type="entry name" value="Protein kinase-like (PK-like)"/>
    <property type="match status" value="1"/>
</dbReference>